<dbReference type="EMBL" id="CP035042">
    <property type="protein sequence ID" value="QHC50281.1"/>
    <property type="molecule type" value="Genomic_DNA"/>
</dbReference>
<protein>
    <submittedName>
        <fullName evidence="1">Uncharacterized protein</fullName>
    </submittedName>
</protein>
<reference evidence="1 2" key="1">
    <citation type="submission" date="2019-01" db="EMBL/GenBank/DDBJ databases">
        <title>Complete genome of a denitifying bacterium Halomons sp. BC-M4-5.</title>
        <authorList>
            <person name="Wang L."/>
            <person name="Shao Z."/>
        </authorList>
    </citation>
    <scope>NUCLEOTIDE SEQUENCE [LARGE SCALE GENOMIC DNA]</scope>
    <source>
        <strain evidence="1 2">BC-M4-5</strain>
    </source>
</reference>
<dbReference type="Proteomes" id="UP000464013">
    <property type="component" value="Chromosome"/>
</dbReference>
<sequence length="131" mass="14892">MAVNDEHHLFTVDEFIESLPDLKKLLDKLPLVIVNPAIRNGVWKDRNSDAHLAINWEKWTLEPLGAGVPPGQVNKLLNYIESEGVDVHKNLDPDWVKLAALALELERLINKQKLSLAFGKVKNMLRLLNEK</sequence>
<proteinExistence type="predicted"/>
<dbReference type="AlphaFoldDB" id="A0A6I6SM42"/>
<keyword evidence="2" id="KW-1185">Reference proteome</keyword>
<dbReference type="KEGG" id="htx:EKK97_12775"/>
<accession>A0A6I6SM42</accession>
<evidence type="ECO:0000313" key="2">
    <source>
        <dbReference type="Proteomes" id="UP000464013"/>
    </source>
</evidence>
<dbReference type="RefSeq" id="WP_159552367.1">
    <property type="nucleotide sequence ID" value="NZ_CP035042.1"/>
</dbReference>
<gene>
    <name evidence="1" type="ORF">EKK97_12775</name>
</gene>
<evidence type="ECO:0000313" key="1">
    <source>
        <dbReference type="EMBL" id="QHC50281.1"/>
    </source>
</evidence>
<dbReference type="OrthoDB" id="5780266at2"/>
<name>A0A6I6SM42_9GAMM</name>
<organism evidence="1 2">
    <name type="scientific">Billgrantia tianxiuensis</name>
    <dbReference type="NCBI Taxonomy" id="2497861"/>
    <lineage>
        <taxon>Bacteria</taxon>
        <taxon>Pseudomonadati</taxon>
        <taxon>Pseudomonadota</taxon>
        <taxon>Gammaproteobacteria</taxon>
        <taxon>Oceanospirillales</taxon>
        <taxon>Halomonadaceae</taxon>
        <taxon>Billgrantia</taxon>
    </lineage>
</organism>